<dbReference type="PANTHER" id="PTHR42878:SF7">
    <property type="entry name" value="SENSOR HISTIDINE KINASE GLRK"/>
    <property type="match status" value="1"/>
</dbReference>
<dbReference type="InterPro" id="IPR033479">
    <property type="entry name" value="dCache_1"/>
</dbReference>
<comment type="subcellular location">
    <subcellularLocation>
        <location evidence="2">Cell membrane</location>
        <topology evidence="2">Multi-pass membrane protein</topology>
    </subcellularLocation>
</comment>
<evidence type="ECO:0000256" key="3">
    <source>
        <dbReference type="ARBA" id="ARBA00012438"/>
    </source>
</evidence>
<dbReference type="InterPro" id="IPR035965">
    <property type="entry name" value="PAS-like_dom_sf"/>
</dbReference>
<dbReference type="InterPro" id="IPR005467">
    <property type="entry name" value="His_kinase_dom"/>
</dbReference>
<dbReference type="SUPFAM" id="SSF158472">
    <property type="entry name" value="HAMP domain-like"/>
    <property type="match status" value="1"/>
</dbReference>
<evidence type="ECO:0000256" key="10">
    <source>
        <dbReference type="ARBA" id="ARBA00022840"/>
    </source>
</evidence>
<dbReference type="CDD" id="cd00075">
    <property type="entry name" value="HATPase"/>
    <property type="match status" value="1"/>
</dbReference>
<evidence type="ECO:0000313" key="17">
    <source>
        <dbReference type="EMBL" id="MCD1295344.1"/>
    </source>
</evidence>
<dbReference type="SUPFAM" id="SSF55874">
    <property type="entry name" value="ATPase domain of HSP90 chaperone/DNA topoisomerase II/histidine kinase"/>
    <property type="match status" value="1"/>
</dbReference>
<comment type="catalytic activity">
    <reaction evidence="1">
        <text>ATP + protein L-histidine = ADP + protein N-phospho-L-histidine.</text>
        <dbReference type="EC" id="2.7.13.3"/>
    </reaction>
</comment>
<dbReference type="SUPFAM" id="SSF55785">
    <property type="entry name" value="PYP-like sensor domain (PAS domain)"/>
    <property type="match status" value="1"/>
</dbReference>
<dbReference type="AlphaFoldDB" id="A0AAP2RDM9"/>
<dbReference type="Gene3D" id="3.30.450.40">
    <property type="match status" value="1"/>
</dbReference>
<dbReference type="PROSITE" id="PS50109">
    <property type="entry name" value="HIS_KIN"/>
    <property type="match status" value="1"/>
</dbReference>
<dbReference type="Pfam" id="PF00672">
    <property type="entry name" value="HAMP"/>
    <property type="match status" value="1"/>
</dbReference>
<keyword evidence="11 14" id="KW-1133">Transmembrane helix</keyword>
<evidence type="ECO:0000256" key="8">
    <source>
        <dbReference type="ARBA" id="ARBA00022741"/>
    </source>
</evidence>
<keyword evidence="4" id="KW-1003">Cell membrane</keyword>
<keyword evidence="7 14" id="KW-0812">Transmembrane</keyword>
<keyword evidence="5" id="KW-0597">Phosphoprotein</keyword>
<evidence type="ECO:0000256" key="5">
    <source>
        <dbReference type="ARBA" id="ARBA00022553"/>
    </source>
</evidence>
<accession>A0AAP2RDM9</accession>
<protein>
    <recommendedName>
        <fullName evidence="3">histidine kinase</fullName>
        <ecNumber evidence="3">2.7.13.3</ecNumber>
    </recommendedName>
</protein>
<dbReference type="Pfam" id="PF02743">
    <property type="entry name" value="dCache_1"/>
    <property type="match status" value="1"/>
</dbReference>
<proteinExistence type="predicted"/>
<dbReference type="Gene3D" id="3.30.450.20">
    <property type="entry name" value="PAS domain"/>
    <property type="match status" value="2"/>
</dbReference>
<dbReference type="PANTHER" id="PTHR42878">
    <property type="entry name" value="TWO-COMPONENT HISTIDINE KINASE"/>
    <property type="match status" value="1"/>
</dbReference>
<dbReference type="InterPro" id="IPR003660">
    <property type="entry name" value="HAMP_dom"/>
</dbReference>
<evidence type="ECO:0000256" key="14">
    <source>
        <dbReference type="SAM" id="Phobius"/>
    </source>
</evidence>
<keyword evidence="10" id="KW-0067">ATP-binding</keyword>
<keyword evidence="8" id="KW-0547">Nucleotide-binding</keyword>
<name>A0AAP2RDM9_9EURY</name>
<organism evidence="17 18">
    <name type="scientific">Methanooceanicella nereidis</name>
    <dbReference type="NCBI Taxonomy" id="2052831"/>
    <lineage>
        <taxon>Archaea</taxon>
        <taxon>Methanobacteriati</taxon>
        <taxon>Methanobacteriota</taxon>
        <taxon>Stenosarchaea group</taxon>
        <taxon>Methanomicrobia</taxon>
        <taxon>Methanocellales</taxon>
        <taxon>Methanocellaceae</taxon>
        <taxon>Methanooceanicella</taxon>
    </lineage>
</organism>
<dbReference type="InterPro" id="IPR003018">
    <property type="entry name" value="GAF"/>
</dbReference>
<dbReference type="RefSeq" id="WP_230742198.1">
    <property type="nucleotide sequence ID" value="NZ_PGCK01000008.1"/>
</dbReference>
<gene>
    <name evidence="17" type="ORF">CUJ83_10065</name>
</gene>
<feature type="domain" description="Histidine kinase" evidence="15">
    <location>
        <begin position="648"/>
        <end position="864"/>
    </location>
</feature>
<evidence type="ECO:0000256" key="9">
    <source>
        <dbReference type="ARBA" id="ARBA00022777"/>
    </source>
</evidence>
<dbReference type="GO" id="GO:0005524">
    <property type="term" value="F:ATP binding"/>
    <property type="evidence" value="ECO:0007669"/>
    <property type="project" value="UniProtKB-KW"/>
</dbReference>
<keyword evidence="18" id="KW-1185">Reference proteome</keyword>
<keyword evidence="13 14" id="KW-0472">Membrane</keyword>
<dbReference type="SUPFAM" id="SSF55781">
    <property type="entry name" value="GAF domain-like"/>
    <property type="match status" value="1"/>
</dbReference>
<evidence type="ECO:0000259" key="16">
    <source>
        <dbReference type="PROSITE" id="PS50885"/>
    </source>
</evidence>
<evidence type="ECO:0000313" key="18">
    <source>
        <dbReference type="Proteomes" id="UP001320159"/>
    </source>
</evidence>
<keyword evidence="9" id="KW-0418">Kinase</keyword>
<dbReference type="InterPro" id="IPR029151">
    <property type="entry name" value="Sensor-like_sf"/>
</dbReference>
<dbReference type="CDD" id="cd18773">
    <property type="entry name" value="PDC1_HK_sensor"/>
    <property type="match status" value="1"/>
</dbReference>
<sequence length="864" mass="95869">MNVNSIRIKAIILLIIIGSVPILVFGVLAYEKAGSFINYELQTDNLRRAKSISSIIGLFTDGACTSMEVLACNSNLVEGIRQNDIEEVRTKISSFYSTEPRFSRIYLTDPNGTVIAGYPASNADGIKDINAGTLALIKTNGPWMGKPIIEGKNNVTGLDIAVPVKDENKNVIGLLIGSLDINKVSTQVKSIGQRYETETYIVDERGRPIYHDNKTYKNGISDLSFDPAVKRVIGGESGNIKIPVYVYGKEKYAAYAFEPGSNWGVVVEYDASYVDGLIMGELEKYIPAFLTMLSIIAVLAYFVGSSVTKPIMDMADACEKMEARGCRITLPADRKDEIGALASSINSMSEALMKEREELSIEKERLDAILASAGEKICIVDGSDILLWANDRMRTRYISKKDIEGLKLDELIQKVDPGQEDIMLEEGVFRNYYKGSDIRGRKRIFEATIVPLGHVYGAGSKLLSLRDVTERDAILKVSTIMAGAASMDEMLNESLNMLKDMLNLRMAAVFLVDEKENAIRIRAYTGMEERHAKAMGYQEIGPDSKVSGYAAYIRRPVVVGDIRIHPRRVRSKDLIDSGLLSVAAFPLIIGEKVVGVLDAATERLNDFTREDVRFLTSFSGQLAMTVQRMRSEEKLEKEKNNAELYVDLMSHDINNMNQSAAGFLEIALMRAGLPEDARHMLESALSSIKNSTVLIENVRKIQRISSGDSTMERMDLNSVILQAITNSLAHPEKKVSVDFKERFKAPVIASPLLVDVFLNIIGNSIKYSGIEVDIRIDVDISQIDGKDFYRVSICDNGYGIPDELKIKLFRRFQRGNQAIRGTGLGLYIVRKVVESCGGWVEVKDRIKGDHTKGARFDVYLPVPP</sequence>
<keyword evidence="6" id="KW-0808">Transferase</keyword>
<evidence type="ECO:0000256" key="6">
    <source>
        <dbReference type="ARBA" id="ARBA00022679"/>
    </source>
</evidence>
<feature type="domain" description="HAMP" evidence="16">
    <location>
        <begin position="305"/>
        <end position="357"/>
    </location>
</feature>
<dbReference type="GO" id="GO:0005886">
    <property type="term" value="C:plasma membrane"/>
    <property type="evidence" value="ECO:0007669"/>
    <property type="project" value="UniProtKB-SubCell"/>
</dbReference>
<evidence type="ECO:0000256" key="12">
    <source>
        <dbReference type="ARBA" id="ARBA00023012"/>
    </source>
</evidence>
<dbReference type="Pfam" id="PF02518">
    <property type="entry name" value="HATPase_c"/>
    <property type="match status" value="1"/>
</dbReference>
<dbReference type="SMART" id="SM00304">
    <property type="entry name" value="HAMP"/>
    <property type="match status" value="1"/>
</dbReference>
<dbReference type="SUPFAM" id="SSF47384">
    <property type="entry name" value="Homodimeric domain of signal transducing histidine kinase"/>
    <property type="match status" value="1"/>
</dbReference>
<evidence type="ECO:0000256" key="7">
    <source>
        <dbReference type="ARBA" id="ARBA00022692"/>
    </source>
</evidence>
<dbReference type="GO" id="GO:0000156">
    <property type="term" value="F:phosphorelay response regulator activity"/>
    <property type="evidence" value="ECO:0007669"/>
    <property type="project" value="TreeGrafter"/>
</dbReference>
<evidence type="ECO:0000256" key="11">
    <source>
        <dbReference type="ARBA" id="ARBA00022989"/>
    </source>
</evidence>
<feature type="transmembrane region" description="Helical" evidence="14">
    <location>
        <begin position="285"/>
        <end position="304"/>
    </location>
</feature>
<dbReference type="GO" id="GO:0030295">
    <property type="term" value="F:protein kinase activator activity"/>
    <property type="evidence" value="ECO:0007669"/>
    <property type="project" value="TreeGrafter"/>
</dbReference>
<keyword evidence="12" id="KW-0902">Two-component regulatory system</keyword>
<dbReference type="EC" id="2.7.13.3" evidence="3"/>
<dbReference type="CDD" id="cd06225">
    <property type="entry name" value="HAMP"/>
    <property type="match status" value="1"/>
</dbReference>
<evidence type="ECO:0000256" key="2">
    <source>
        <dbReference type="ARBA" id="ARBA00004651"/>
    </source>
</evidence>
<dbReference type="InterPro" id="IPR003594">
    <property type="entry name" value="HATPase_dom"/>
</dbReference>
<dbReference type="InterPro" id="IPR004358">
    <property type="entry name" value="Sig_transdc_His_kin-like_C"/>
</dbReference>
<comment type="caution">
    <text evidence="17">The sequence shown here is derived from an EMBL/GenBank/DDBJ whole genome shotgun (WGS) entry which is preliminary data.</text>
</comment>
<dbReference type="InterPro" id="IPR050351">
    <property type="entry name" value="BphY/WalK/GraS-like"/>
</dbReference>
<dbReference type="GO" id="GO:0000155">
    <property type="term" value="F:phosphorelay sensor kinase activity"/>
    <property type="evidence" value="ECO:0007669"/>
    <property type="project" value="InterPro"/>
</dbReference>
<dbReference type="GO" id="GO:0007234">
    <property type="term" value="P:osmosensory signaling via phosphorelay pathway"/>
    <property type="evidence" value="ECO:0007669"/>
    <property type="project" value="TreeGrafter"/>
</dbReference>
<dbReference type="SUPFAM" id="SSF103190">
    <property type="entry name" value="Sensory domain-like"/>
    <property type="match status" value="1"/>
</dbReference>
<dbReference type="InterPro" id="IPR036890">
    <property type="entry name" value="HATPase_C_sf"/>
</dbReference>
<dbReference type="PROSITE" id="PS50885">
    <property type="entry name" value="HAMP"/>
    <property type="match status" value="1"/>
</dbReference>
<evidence type="ECO:0000256" key="4">
    <source>
        <dbReference type="ARBA" id="ARBA00022475"/>
    </source>
</evidence>
<dbReference type="Pfam" id="PF13185">
    <property type="entry name" value="GAF_2"/>
    <property type="match status" value="1"/>
</dbReference>
<dbReference type="PRINTS" id="PR00344">
    <property type="entry name" value="BCTRLSENSOR"/>
</dbReference>
<evidence type="ECO:0000256" key="1">
    <source>
        <dbReference type="ARBA" id="ARBA00000085"/>
    </source>
</evidence>
<dbReference type="EMBL" id="PGCK01000008">
    <property type="protein sequence ID" value="MCD1295344.1"/>
    <property type="molecule type" value="Genomic_DNA"/>
</dbReference>
<reference evidence="17 18" key="1">
    <citation type="submission" date="2017-11" db="EMBL/GenBank/DDBJ databases">
        <title>Isolation and Characterization of Family Methanocellaceae Species from Potential Methane Hydrate Area Offshore Southwestern Taiwan.</title>
        <authorList>
            <person name="Zhang W.-L."/>
            <person name="Chen W.-C."/>
            <person name="Lai M.-C."/>
            <person name="Chen S.-C."/>
        </authorList>
    </citation>
    <scope>NUCLEOTIDE SEQUENCE [LARGE SCALE GENOMIC DNA]</scope>
    <source>
        <strain evidence="17 18">CWC-04</strain>
    </source>
</reference>
<evidence type="ECO:0000259" key="15">
    <source>
        <dbReference type="PROSITE" id="PS50109"/>
    </source>
</evidence>
<dbReference type="Proteomes" id="UP001320159">
    <property type="component" value="Unassembled WGS sequence"/>
</dbReference>
<dbReference type="SMART" id="SM00387">
    <property type="entry name" value="HATPase_c"/>
    <property type="match status" value="1"/>
</dbReference>
<dbReference type="InterPro" id="IPR036097">
    <property type="entry name" value="HisK_dim/P_sf"/>
</dbReference>
<feature type="transmembrane region" description="Helical" evidence="14">
    <location>
        <begin position="6"/>
        <end position="30"/>
    </location>
</feature>
<dbReference type="InterPro" id="IPR029016">
    <property type="entry name" value="GAF-like_dom_sf"/>
</dbReference>
<evidence type="ECO:0000256" key="13">
    <source>
        <dbReference type="ARBA" id="ARBA00023136"/>
    </source>
</evidence>
<dbReference type="Gene3D" id="1.10.8.500">
    <property type="entry name" value="HAMP domain in histidine kinase"/>
    <property type="match status" value="1"/>
</dbReference>
<dbReference type="SMART" id="SM00065">
    <property type="entry name" value="GAF"/>
    <property type="match status" value="1"/>
</dbReference>
<dbReference type="Gene3D" id="3.30.565.10">
    <property type="entry name" value="Histidine kinase-like ATPase, C-terminal domain"/>
    <property type="match status" value="1"/>
</dbReference>